<dbReference type="RefSeq" id="XP_026727426.1">
    <property type="nucleotide sequence ID" value="XM_026871625.1"/>
</dbReference>
<proteinExistence type="predicted"/>
<dbReference type="AlphaFoldDB" id="A0A7E5VGU5"/>
<feature type="compositionally biased region" description="Basic residues" evidence="1">
    <location>
        <begin position="45"/>
        <end position="114"/>
    </location>
</feature>
<feature type="compositionally biased region" description="Pro residues" evidence="1">
    <location>
        <begin position="7"/>
        <end position="17"/>
    </location>
</feature>
<dbReference type="KEGG" id="tnl:113493585"/>
<dbReference type="GeneID" id="113493585"/>
<feature type="compositionally biased region" description="Basic and acidic residues" evidence="1">
    <location>
        <begin position="18"/>
        <end position="28"/>
    </location>
</feature>
<accession>A0A7E5VGU5</accession>
<evidence type="ECO:0000313" key="3">
    <source>
        <dbReference type="RefSeq" id="XP_026727426.1"/>
    </source>
</evidence>
<reference evidence="3" key="1">
    <citation type="submission" date="2025-08" db="UniProtKB">
        <authorList>
            <consortium name="RefSeq"/>
        </authorList>
    </citation>
    <scope>IDENTIFICATION</scope>
</reference>
<dbReference type="OrthoDB" id="7451726at2759"/>
<keyword evidence="2" id="KW-1185">Reference proteome</keyword>
<dbReference type="InParanoid" id="A0A7E5VGU5"/>
<name>A0A7E5VGU5_TRINI</name>
<sequence>MEGYGYPYPPPFPPMRPPEAEYPDHGDGFGEYYGLGPLNEDRERGRRSRSKQRKRKSRDSKRSRSGSLRVRSRSRSKSRTRSRSKSRTRSRLRSRSRSRTRSRTRSCSRSRRSSQSHSGSGTRQRELNYKEPGFLDAFRVLYLSPSKHKKNPSKYLATKKRHDRIQEILKSDGLGSKRWMFYPRVKNQSEPAIGGTVAGTRDNVDQRVKVDADFFRKYKRSKKIDNDAPIAKLKRWELIFYKKLGFIQAV</sequence>
<gene>
    <name evidence="3" type="primary">LOC113493585</name>
</gene>
<organism evidence="2 3">
    <name type="scientific">Trichoplusia ni</name>
    <name type="common">Cabbage looper</name>
    <dbReference type="NCBI Taxonomy" id="7111"/>
    <lineage>
        <taxon>Eukaryota</taxon>
        <taxon>Metazoa</taxon>
        <taxon>Ecdysozoa</taxon>
        <taxon>Arthropoda</taxon>
        <taxon>Hexapoda</taxon>
        <taxon>Insecta</taxon>
        <taxon>Pterygota</taxon>
        <taxon>Neoptera</taxon>
        <taxon>Endopterygota</taxon>
        <taxon>Lepidoptera</taxon>
        <taxon>Glossata</taxon>
        <taxon>Ditrysia</taxon>
        <taxon>Noctuoidea</taxon>
        <taxon>Noctuidae</taxon>
        <taxon>Plusiinae</taxon>
        <taxon>Trichoplusia</taxon>
    </lineage>
</organism>
<protein>
    <submittedName>
        <fullName evidence="3">Serine/arginine-rich splicing factor 6-like</fullName>
    </submittedName>
</protein>
<dbReference type="Proteomes" id="UP000322000">
    <property type="component" value="Chromosome 4"/>
</dbReference>
<feature type="region of interest" description="Disordered" evidence="1">
    <location>
        <begin position="1"/>
        <end position="128"/>
    </location>
</feature>
<evidence type="ECO:0000256" key="1">
    <source>
        <dbReference type="SAM" id="MobiDB-lite"/>
    </source>
</evidence>
<evidence type="ECO:0000313" key="2">
    <source>
        <dbReference type="Proteomes" id="UP000322000"/>
    </source>
</evidence>